<dbReference type="AlphaFoldDB" id="G8YJY3"/>
<keyword evidence="4" id="KW-1185">Reference proteome</keyword>
<feature type="region of interest" description="Disordered" evidence="1">
    <location>
        <begin position="212"/>
        <end position="286"/>
    </location>
</feature>
<dbReference type="EMBL" id="FO082053">
    <property type="protein sequence ID" value="CCE79863.1"/>
    <property type="molecule type" value="Genomic_DNA"/>
</dbReference>
<reference evidence="2" key="1">
    <citation type="submission" date="2011-10" db="EMBL/GenBank/DDBJ databases">
        <authorList>
            <person name="Genoscope - CEA"/>
        </authorList>
    </citation>
    <scope>NUCLEOTIDE SEQUENCE</scope>
</reference>
<gene>
    <name evidence="2" type="primary">Piso0_002955</name>
    <name evidence="2" type="ORF">GNLVRS01_PISO0G01700g</name>
    <name evidence="3" type="ORF">GNLVRS01_PISO0H01701g</name>
</gene>
<dbReference type="InParanoid" id="G8YJY3"/>
<feature type="compositionally biased region" description="Basic and acidic residues" evidence="1">
    <location>
        <begin position="40"/>
        <end position="60"/>
    </location>
</feature>
<dbReference type="Proteomes" id="UP000005222">
    <property type="component" value="Chromosome G"/>
</dbReference>
<evidence type="ECO:0000313" key="3">
    <source>
        <dbReference type="EMBL" id="CCE80628.1"/>
    </source>
</evidence>
<organism evidence="2 4">
    <name type="scientific">Pichia sorbitophila (strain ATCC MYA-4447 / BCRC 22081 / CBS 7064 / NBRC 10061 / NRRL Y-12695)</name>
    <name type="common">Hybrid yeast</name>
    <dbReference type="NCBI Taxonomy" id="559304"/>
    <lineage>
        <taxon>Eukaryota</taxon>
        <taxon>Fungi</taxon>
        <taxon>Dikarya</taxon>
        <taxon>Ascomycota</taxon>
        <taxon>Saccharomycotina</taxon>
        <taxon>Pichiomycetes</taxon>
        <taxon>Debaryomycetaceae</taxon>
        <taxon>Millerozyma</taxon>
    </lineage>
</organism>
<accession>G8YJY3</accession>
<feature type="compositionally biased region" description="Basic and acidic residues" evidence="1">
    <location>
        <begin position="73"/>
        <end position="101"/>
    </location>
</feature>
<dbReference type="HOGENOM" id="CLU_973552_0_0_1"/>
<evidence type="ECO:0000313" key="2">
    <source>
        <dbReference type="EMBL" id="CCE79863.1"/>
    </source>
</evidence>
<sequence length="286" mass="31613">MDSGTIEFKYNTDKLSTFSGNGIREEIEPENAQHKNSLASKKDNINMNEEKEIYREENKQQENASDSVSGRDAVPHKRPREEVDAGLRARDAADTSEEGRIENNTPLKAPVPNVDAVEPRSSSQDSIVSRPSTGISEENGKSQTQKPSDATWNSFPTTSQTEEALVRLQEYENIVWSKASSSATVDESWLQDLRTVCDRLHFLKETYKAAQSIKRARVSHGGDSSSSRHLSLENTLTPLPSDEDSILGNHTQQGSSQHDDDDSSAASNSEAPDKPMARSRNLYSSS</sequence>
<proteinExistence type="predicted"/>
<feature type="compositionally biased region" description="Polar residues" evidence="1">
    <location>
        <begin position="222"/>
        <end position="238"/>
    </location>
</feature>
<evidence type="ECO:0000313" key="4">
    <source>
        <dbReference type="Proteomes" id="UP000005222"/>
    </source>
</evidence>
<name>G8YJY3_PICSO</name>
<feature type="compositionally biased region" description="Polar residues" evidence="1">
    <location>
        <begin position="120"/>
        <end position="158"/>
    </location>
</feature>
<reference evidence="4" key="2">
    <citation type="journal article" date="2012" name="G3 (Bethesda)">
        <title>Pichia sorbitophila, an interspecies yeast hybrid reveals early steps of genome resolution following polyploidization.</title>
        <authorList>
            <person name="Leh Louis V."/>
            <person name="Despons L."/>
            <person name="Friedrich A."/>
            <person name="Martin T."/>
            <person name="Durrens P."/>
            <person name="Casaregola S."/>
            <person name="Neuveglise C."/>
            <person name="Fairhead C."/>
            <person name="Marck C."/>
            <person name="Cruz J.A."/>
            <person name="Straub M.L."/>
            <person name="Kugler V."/>
            <person name="Sacerdot C."/>
            <person name="Uzunov Z."/>
            <person name="Thierry A."/>
            <person name="Weiss S."/>
            <person name="Bleykasten C."/>
            <person name="De Montigny J."/>
            <person name="Jacques N."/>
            <person name="Jung P."/>
            <person name="Lemaire M."/>
            <person name="Mallet S."/>
            <person name="Morel G."/>
            <person name="Richard G.F."/>
            <person name="Sarkar A."/>
            <person name="Savel G."/>
            <person name="Schacherer J."/>
            <person name="Seret M.L."/>
            <person name="Talla E."/>
            <person name="Samson G."/>
            <person name="Jubin C."/>
            <person name="Poulain J."/>
            <person name="Vacherie B."/>
            <person name="Barbe V."/>
            <person name="Pelletier E."/>
            <person name="Sherman D.J."/>
            <person name="Westhof E."/>
            <person name="Weissenbach J."/>
            <person name="Baret P.V."/>
            <person name="Wincker P."/>
            <person name="Gaillardin C."/>
            <person name="Dujon B."/>
            <person name="Souciet J.L."/>
        </authorList>
    </citation>
    <scope>NUCLEOTIDE SEQUENCE [LARGE SCALE GENOMIC DNA]</scope>
    <source>
        <strain evidence="4">ATCC MYA-4447 / BCRC 22081 / CBS 7064 / NBRC 10061 / NRRL Y-12695</strain>
    </source>
</reference>
<dbReference type="OrthoDB" id="4026783at2759"/>
<dbReference type="EMBL" id="FO082052">
    <property type="protein sequence ID" value="CCE80628.1"/>
    <property type="molecule type" value="Genomic_DNA"/>
</dbReference>
<feature type="region of interest" description="Disordered" evidence="1">
    <location>
        <begin position="1"/>
        <end position="158"/>
    </location>
</feature>
<protein>
    <submittedName>
        <fullName evidence="2">Piso0_002955 protein</fullName>
    </submittedName>
</protein>
<evidence type="ECO:0000256" key="1">
    <source>
        <dbReference type="SAM" id="MobiDB-lite"/>
    </source>
</evidence>
<dbReference type="Proteomes" id="UP000005222">
    <property type="component" value="Chromosome H"/>
</dbReference>